<keyword evidence="2" id="KW-0808">Transferase</keyword>
<dbReference type="InterPro" id="IPR028098">
    <property type="entry name" value="Glyco_trans_4-like_N"/>
</dbReference>
<dbReference type="Pfam" id="PF13439">
    <property type="entry name" value="Glyco_transf_4"/>
    <property type="match status" value="1"/>
</dbReference>
<organism evidence="2 3">
    <name type="scientific">Prosthecobacter debontii</name>
    <dbReference type="NCBI Taxonomy" id="48467"/>
    <lineage>
        <taxon>Bacteria</taxon>
        <taxon>Pseudomonadati</taxon>
        <taxon>Verrucomicrobiota</taxon>
        <taxon>Verrucomicrobiia</taxon>
        <taxon>Verrucomicrobiales</taxon>
        <taxon>Verrucomicrobiaceae</taxon>
        <taxon>Prosthecobacter</taxon>
    </lineage>
</organism>
<dbReference type="Gene3D" id="3.40.50.2000">
    <property type="entry name" value="Glycogen Phosphorylase B"/>
    <property type="match status" value="2"/>
</dbReference>
<dbReference type="Proteomes" id="UP000190774">
    <property type="component" value="Unassembled WGS sequence"/>
</dbReference>
<dbReference type="PANTHER" id="PTHR12526:SF623">
    <property type="entry name" value="WABG"/>
    <property type="match status" value="1"/>
</dbReference>
<dbReference type="EMBL" id="FUYE01000002">
    <property type="protein sequence ID" value="SKA81527.1"/>
    <property type="molecule type" value="Genomic_DNA"/>
</dbReference>
<evidence type="ECO:0000259" key="1">
    <source>
        <dbReference type="Pfam" id="PF13439"/>
    </source>
</evidence>
<dbReference type="RefSeq" id="WP_078811976.1">
    <property type="nucleotide sequence ID" value="NZ_FUYE01000002.1"/>
</dbReference>
<evidence type="ECO:0000313" key="3">
    <source>
        <dbReference type="Proteomes" id="UP000190774"/>
    </source>
</evidence>
<sequence>MKIALIRRQYSATGGAELYLQRLISGLVAGQHEVHLYAEHWEGSPEAVTLHRVPMKAPRSLRPVRFAETVARMMAPLDFDVVFSLERTVSQDVYRAGDGVHKVWLDQRRQYASWWRRPFVGLGAFHSNMMALERRTFDPILTRHIIVNSEMVKREIIREFGFPAERIHLIRNGINPGRFQGVDRAKARQRFGLQDTDFTLLFVGSGWERKGLNFLLKLMERLGPKEPQVKLLVVGKGKLRGPVPANVILAGPVREVEEAYAAADLLTFLPIYEPSSNVVPEALASGLPVITSGYNGAAEWLTEGVNGHVLKHPEDTDALEKAVRFWMTRPEARPVSCTHAMDLDTNVRDTLRVLELAALEKRQFTPPSPVE</sequence>
<proteinExistence type="predicted"/>
<dbReference type="STRING" id="48467.SAMN02745166_00772"/>
<feature type="domain" description="Glycosyltransferase subfamily 4-like N-terminal" evidence="1">
    <location>
        <begin position="14"/>
        <end position="177"/>
    </location>
</feature>
<reference evidence="3" key="1">
    <citation type="submission" date="2017-02" db="EMBL/GenBank/DDBJ databases">
        <authorList>
            <person name="Varghese N."/>
            <person name="Submissions S."/>
        </authorList>
    </citation>
    <scope>NUCLEOTIDE SEQUENCE [LARGE SCALE GENOMIC DNA]</scope>
    <source>
        <strain evidence="3">ATCC 700200</strain>
    </source>
</reference>
<dbReference type="AlphaFoldDB" id="A0A1T4WWL1"/>
<keyword evidence="3" id="KW-1185">Reference proteome</keyword>
<dbReference type="PANTHER" id="PTHR12526">
    <property type="entry name" value="GLYCOSYLTRANSFERASE"/>
    <property type="match status" value="1"/>
</dbReference>
<dbReference type="CDD" id="cd03801">
    <property type="entry name" value="GT4_PimA-like"/>
    <property type="match status" value="1"/>
</dbReference>
<name>A0A1T4WWL1_9BACT</name>
<accession>A0A1T4WWL1</accession>
<gene>
    <name evidence="2" type="ORF">SAMN02745166_00772</name>
</gene>
<protein>
    <submittedName>
        <fullName evidence="2">UDP-glucose:(Heptosyl)LPS alpha-1,3-glucosyltransferase</fullName>
    </submittedName>
</protein>
<dbReference type="Pfam" id="PF13692">
    <property type="entry name" value="Glyco_trans_1_4"/>
    <property type="match status" value="1"/>
</dbReference>
<dbReference type="SUPFAM" id="SSF53756">
    <property type="entry name" value="UDP-Glycosyltransferase/glycogen phosphorylase"/>
    <property type="match status" value="1"/>
</dbReference>
<evidence type="ECO:0000313" key="2">
    <source>
        <dbReference type="EMBL" id="SKA81527.1"/>
    </source>
</evidence>
<dbReference type="GO" id="GO:0016757">
    <property type="term" value="F:glycosyltransferase activity"/>
    <property type="evidence" value="ECO:0007669"/>
    <property type="project" value="TreeGrafter"/>
</dbReference>
<dbReference type="OrthoDB" id="9795068at2"/>